<protein>
    <submittedName>
        <fullName evidence="2">GNAT family N-acetyltransferase</fullName>
    </submittedName>
</protein>
<dbReference type="GO" id="GO:0016747">
    <property type="term" value="F:acyltransferase activity, transferring groups other than amino-acyl groups"/>
    <property type="evidence" value="ECO:0007669"/>
    <property type="project" value="InterPro"/>
</dbReference>
<comment type="caution">
    <text evidence="2">The sequence shown here is derived from an EMBL/GenBank/DDBJ whole genome shotgun (WGS) entry which is preliminary data.</text>
</comment>
<reference evidence="2 3" key="1">
    <citation type="submission" date="2017-12" db="EMBL/GenBank/DDBJ databases">
        <title>Anaerobic carbon monoxide metabolism by Pleomorphomonas carboxyditropha sp. nov., a new mesophilic hydrogenogenic carboxidotroph.</title>
        <authorList>
            <person name="Esquivel-Elizondo S."/>
            <person name="Krajmalnik-Brown R."/>
        </authorList>
    </citation>
    <scope>NUCLEOTIDE SEQUENCE [LARGE SCALE GENOMIC DNA]</scope>
    <source>
        <strain evidence="2 3">R5-392</strain>
    </source>
</reference>
<accession>A0A1I4WQB6</accession>
<dbReference type="InterPro" id="IPR016181">
    <property type="entry name" value="Acyl_CoA_acyltransferase"/>
</dbReference>
<dbReference type="Gene3D" id="3.40.630.30">
    <property type="match status" value="1"/>
</dbReference>
<dbReference type="PROSITE" id="PS51186">
    <property type="entry name" value="GNAT"/>
    <property type="match status" value="1"/>
</dbReference>
<dbReference type="SUPFAM" id="SSF55729">
    <property type="entry name" value="Acyl-CoA N-acyltransferases (Nat)"/>
    <property type="match status" value="1"/>
</dbReference>
<dbReference type="InterPro" id="IPR000182">
    <property type="entry name" value="GNAT_dom"/>
</dbReference>
<evidence type="ECO:0000259" key="1">
    <source>
        <dbReference type="PROSITE" id="PS51186"/>
    </source>
</evidence>
<keyword evidence="3" id="KW-1185">Reference proteome</keyword>
<dbReference type="Pfam" id="PF00583">
    <property type="entry name" value="Acetyltransf_1"/>
    <property type="match status" value="1"/>
</dbReference>
<name>A0A1I4WQB6_9HYPH</name>
<sequence length="183" mass="19452">MTAIDLSLARSLDSFALEDVVFRPEVAEDAVAIDAIHDVTFGPGRYSRTAFRLREGHAPDGPTSLVAVYRGNVIGSVRLTAIAVGETPALLLGPLAVLPALKSLGVGKALMRLSMEAARQRHHRLVVLVGDLPYYWPFGFRVVPTGRLELPGPVDPARLLWAELTPGASDDVAGPVRATGPAV</sequence>
<keyword evidence="2" id="KW-0808">Transferase</keyword>
<dbReference type="CDD" id="cd04301">
    <property type="entry name" value="NAT_SF"/>
    <property type="match status" value="1"/>
</dbReference>
<evidence type="ECO:0000313" key="3">
    <source>
        <dbReference type="Proteomes" id="UP000233491"/>
    </source>
</evidence>
<gene>
    <name evidence="2" type="ORF">CXZ10_20600</name>
</gene>
<dbReference type="AlphaFoldDB" id="A0A1I4WQB6"/>
<dbReference type="OrthoDB" id="9815099at2"/>
<proteinExistence type="predicted"/>
<dbReference type="Proteomes" id="UP000233491">
    <property type="component" value="Unassembled WGS sequence"/>
</dbReference>
<dbReference type="EMBL" id="PJNW01000021">
    <property type="protein sequence ID" value="PKR87298.1"/>
    <property type="molecule type" value="Genomic_DNA"/>
</dbReference>
<organism evidence="2 3">
    <name type="scientific">Pleomorphomonas diazotrophica</name>
    <dbReference type="NCBI Taxonomy" id="1166257"/>
    <lineage>
        <taxon>Bacteria</taxon>
        <taxon>Pseudomonadati</taxon>
        <taxon>Pseudomonadota</taxon>
        <taxon>Alphaproteobacteria</taxon>
        <taxon>Hyphomicrobiales</taxon>
        <taxon>Pleomorphomonadaceae</taxon>
        <taxon>Pleomorphomonas</taxon>
    </lineage>
</organism>
<feature type="domain" description="N-acetyltransferase" evidence="1">
    <location>
        <begin position="20"/>
        <end position="165"/>
    </location>
</feature>
<evidence type="ECO:0000313" key="2">
    <source>
        <dbReference type="EMBL" id="PKR87298.1"/>
    </source>
</evidence>
<dbReference type="RefSeq" id="WP_101291255.1">
    <property type="nucleotide sequence ID" value="NZ_FOUQ01000020.1"/>
</dbReference>